<evidence type="ECO:0000313" key="1">
    <source>
        <dbReference type="EMBL" id="JAH31044.1"/>
    </source>
</evidence>
<reference evidence="1" key="1">
    <citation type="submission" date="2014-11" db="EMBL/GenBank/DDBJ databases">
        <authorList>
            <person name="Amaro Gonzalez C."/>
        </authorList>
    </citation>
    <scope>NUCLEOTIDE SEQUENCE</scope>
</reference>
<proteinExistence type="predicted"/>
<organism evidence="1">
    <name type="scientific">Anguilla anguilla</name>
    <name type="common">European freshwater eel</name>
    <name type="synonym">Muraena anguilla</name>
    <dbReference type="NCBI Taxonomy" id="7936"/>
    <lineage>
        <taxon>Eukaryota</taxon>
        <taxon>Metazoa</taxon>
        <taxon>Chordata</taxon>
        <taxon>Craniata</taxon>
        <taxon>Vertebrata</taxon>
        <taxon>Euteleostomi</taxon>
        <taxon>Actinopterygii</taxon>
        <taxon>Neopterygii</taxon>
        <taxon>Teleostei</taxon>
        <taxon>Anguilliformes</taxon>
        <taxon>Anguillidae</taxon>
        <taxon>Anguilla</taxon>
    </lineage>
</organism>
<dbReference type="EMBL" id="GBXM01077533">
    <property type="protein sequence ID" value="JAH31044.1"/>
    <property type="molecule type" value="Transcribed_RNA"/>
</dbReference>
<accession>A0A0E9RPK6</accession>
<protein>
    <submittedName>
        <fullName evidence="1">Uncharacterized protein</fullName>
    </submittedName>
</protein>
<name>A0A0E9RPK6_ANGAN</name>
<dbReference type="AlphaFoldDB" id="A0A0E9RPK6"/>
<sequence>MLSIIPHCSKMILIVIAKSSRLTEFYQSLLSYRSVWSHGCRVCLFTEHASSPHYPTIS</sequence>
<reference evidence="1" key="2">
    <citation type="journal article" date="2015" name="Fish Shellfish Immunol.">
        <title>Early steps in the European eel (Anguilla anguilla)-Vibrio vulnificus interaction in the gills: Role of the RtxA13 toxin.</title>
        <authorList>
            <person name="Callol A."/>
            <person name="Pajuelo D."/>
            <person name="Ebbesson L."/>
            <person name="Teles M."/>
            <person name="MacKenzie S."/>
            <person name="Amaro C."/>
        </authorList>
    </citation>
    <scope>NUCLEOTIDE SEQUENCE</scope>
</reference>